<dbReference type="Pfam" id="PF03736">
    <property type="entry name" value="EPTP"/>
    <property type="match status" value="5"/>
</dbReference>
<dbReference type="GeneTree" id="ENSGT00510000047718"/>
<proteinExistence type="predicted"/>
<evidence type="ECO:0000313" key="6">
    <source>
        <dbReference type="Proteomes" id="UP000008144"/>
    </source>
</evidence>
<feature type="domain" description="Thrombospondin-like N-terminal" evidence="4">
    <location>
        <begin position="2"/>
        <end position="172"/>
    </location>
</feature>
<dbReference type="SUPFAM" id="SSF49899">
    <property type="entry name" value="Concanavalin A-like lectins/glucanases"/>
    <property type="match status" value="1"/>
</dbReference>
<accession>F6ZSI5</accession>
<reference evidence="6" key="1">
    <citation type="journal article" date="2002" name="Science">
        <title>The draft genome of Ciona intestinalis: insights into chordate and vertebrate origins.</title>
        <authorList>
            <person name="Dehal P."/>
            <person name="Satou Y."/>
            <person name="Campbell R.K."/>
            <person name="Chapman J."/>
            <person name="Degnan B."/>
            <person name="De Tomaso A."/>
            <person name="Davidson B."/>
            <person name="Di Gregorio A."/>
            <person name="Gelpke M."/>
            <person name="Goodstein D.M."/>
            <person name="Harafuji N."/>
            <person name="Hastings K.E."/>
            <person name="Ho I."/>
            <person name="Hotta K."/>
            <person name="Huang W."/>
            <person name="Kawashima T."/>
            <person name="Lemaire P."/>
            <person name="Martinez D."/>
            <person name="Meinertzhagen I.A."/>
            <person name="Necula S."/>
            <person name="Nonaka M."/>
            <person name="Putnam N."/>
            <person name="Rash S."/>
            <person name="Saiga H."/>
            <person name="Satake M."/>
            <person name="Terry A."/>
            <person name="Yamada L."/>
            <person name="Wang H.G."/>
            <person name="Awazu S."/>
            <person name="Azumi K."/>
            <person name="Boore J."/>
            <person name="Branno M."/>
            <person name="Chin-Bow S."/>
            <person name="DeSantis R."/>
            <person name="Doyle S."/>
            <person name="Francino P."/>
            <person name="Keys D.N."/>
            <person name="Haga S."/>
            <person name="Hayashi H."/>
            <person name="Hino K."/>
            <person name="Imai K.S."/>
            <person name="Inaba K."/>
            <person name="Kano S."/>
            <person name="Kobayashi K."/>
            <person name="Kobayashi M."/>
            <person name="Lee B.I."/>
            <person name="Makabe K.W."/>
            <person name="Manohar C."/>
            <person name="Matassi G."/>
            <person name="Medina M."/>
            <person name="Mochizuki Y."/>
            <person name="Mount S."/>
            <person name="Morishita T."/>
            <person name="Miura S."/>
            <person name="Nakayama A."/>
            <person name="Nishizaka S."/>
            <person name="Nomoto H."/>
            <person name="Ohta F."/>
            <person name="Oishi K."/>
            <person name="Rigoutsos I."/>
            <person name="Sano M."/>
            <person name="Sasaki A."/>
            <person name="Sasakura Y."/>
            <person name="Shoguchi E."/>
            <person name="Shin-i T."/>
            <person name="Spagnuolo A."/>
            <person name="Stainier D."/>
            <person name="Suzuki M.M."/>
            <person name="Tassy O."/>
            <person name="Takatori N."/>
            <person name="Tokuoka M."/>
            <person name="Yagi K."/>
            <person name="Yoshizaki F."/>
            <person name="Wada S."/>
            <person name="Zhang C."/>
            <person name="Hyatt P.D."/>
            <person name="Larimer F."/>
            <person name="Detter C."/>
            <person name="Doggett N."/>
            <person name="Glavina T."/>
            <person name="Hawkins T."/>
            <person name="Richardson P."/>
            <person name="Lucas S."/>
            <person name="Kohara Y."/>
            <person name="Levine M."/>
            <person name="Satoh N."/>
            <person name="Rokhsar D.S."/>
        </authorList>
    </citation>
    <scope>NUCLEOTIDE SEQUENCE [LARGE SCALE GENOMIC DNA]</scope>
</reference>
<dbReference type="InterPro" id="IPR001791">
    <property type="entry name" value="Laminin_G"/>
</dbReference>
<evidence type="ECO:0000259" key="4">
    <source>
        <dbReference type="SMART" id="SM00210"/>
    </source>
</evidence>
<dbReference type="AlphaFoldDB" id="F6ZSI5"/>
<evidence type="ECO:0000256" key="3">
    <source>
        <dbReference type="ARBA" id="ARBA00022737"/>
    </source>
</evidence>
<dbReference type="SMART" id="SM00210">
    <property type="entry name" value="TSPN"/>
    <property type="match status" value="1"/>
</dbReference>
<sequence>TGVEIFKEGGVTGYRFDPEARLLGVNADVIMTSCNFFPREFSLVVTFRREIPRSENEYLMTLVGQDRHTVLVGLRLQRNSLNFELVGRSLGERRNVRYEDARFNDGEWHTVVMAVAGSKVKFTIDCMTSSTSGLIFPQRMSTRGARLHIASRRKKRGRFTGVLRQLKFIAGSDVTRHLCPTSSHTSYPDWFGVQVYTSKIMTSEATTKVVVDDDITMTCTSDNKGQLMYRKQDGDVTMCQEDKWMTIASTQPKLDYVIEHGSLLTKSKTLDIEVFEVAGEGTFLAAANQGRDRNMASTIYKWESDTKRFVAYQDIATETARHFEFFTIESEQFLAVANHEVGNSPTAVSAIYRWNHKRRRFVPHQFIRTFAARNWESFQVDGKFYLVVANYAGDNGQKETSWVYMWNPDHRAFIKYQALQTIGAYDVEHFQIGADHYLAVANSFNGVKTKLDSVIYRWRHSNFVPFQYIETFGATDWEYFVISGRHFIAVANYYDNSPDRVTYVINSFIFEFQEEINQFVKIQEIPTQGARDIEVFEVGSDSFLVSASASDEHRNHKSVIYRWQGMEHFVPVHTVPIGPCADWEAFRTSRGEYYLVSANVISRTSAIMRMLTY</sequence>
<dbReference type="OMA" id="THGARDW"/>
<dbReference type="InterPro" id="IPR005492">
    <property type="entry name" value="EPTP"/>
</dbReference>
<dbReference type="InterPro" id="IPR009039">
    <property type="entry name" value="EAR"/>
</dbReference>
<dbReference type="Ensembl" id="ENSCINT00000011103.2">
    <property type="protein sequence ID" value="ENSCINP00000011103.2"/>
    <property type="gene ID" value="ENSCING00000005399.2"/>
</dbReference>
<evidence type="ECO:0000256" key="2">
    <source>
        <dbReference type="ARBA" id="ARBA00022729"/>
    </source>
</evidence>
<dbReference type="InParanoid" id="F6ZSI5"/>
<dbReference type="InterPro" id="IPR013320">
    <property type="entry name" value="ConA-like_dom_sf"/>
</dbReference>
<keyword evidence="6" id="KW-1185">Reference proteome</keyword>
<dbReference type="Pfam" id="PF02210">
    <property type="entry name" value="Laminin_G_2"/>
    <property type="match status" value="1"/>
</dbReference>
<evidence type="ECO:0000256" key="1">
    <source>
        <dbReference type="ARBA" id="ARBA00004645"/>
    </source>
</evidence>
<keyword evidence="2" id="KW-0732">Signal</keyword>
<name>F6ZSI5_CIOIN</name>
<reference evidence="5" key="2">
    <citation type="submission" date="2025-08" db="UniProtKB">
        <authorList>
            <consortium name="Ensembl"/>
        </authorList>
    </citation>
    <scope>IDENTIFICATION</scope>
</reference>
<evidence type="ECO:0000313" key="5">
    <source>
        <dbReference type="Ensembl" id="ENSCINP00000011103.2"/>
    </source>
</evidence>
<dbReference type="GO" id="GO:0032420">
    <property type="term" value="C:stereocilium"/>
    <property type="evidence" value="ECO:0007669"/>
    <property type="project" value="UniProtKB-SubCell"/>
</dbReference>
<reference evidence="5" key="3">
    <citation type="submission" date="2025-09" db="UniProtKB">
        <authorList>
            <consortium name="Ensembl"/>
        </authorList>
    </citation>
    <scope>IDENTIFICATION</scope>
</reference>
<dbReference type="PROSITE" id="PS50912">
    <property type="entry name" value="EAR"/>
    <property type="match status" value="6"/>
</dbReference>
<keyword evidence="3" id="KW-0677">Repeat</keyword>
<dbReference type="GO" id="GO:0007165">
    <property type="term" value="P:signal transduction"/>
    <property type="evidence" value="ECO:0000318"/>
    <property type="project" value="GO_Central"/>
</dbReference>
<comment type="subcellular location">
    <subcellularLocation>
        <location evidence="1">Cell projection</location>
        <location evidence="1">Stereocilium</location>
    </subcellularLocation>
</comment>
<dbReference type="PANTHER" id="PTHR15261:SF4">
    <property type="entry name" value="THROMBOSPONDIN-TYPE LAMININ G DOMAIN AND EAR REPEAT-CONTAINING PROTEIN"/>
    <property type="match status" value="1"/>
</dbReference>
<dbReference type="Gene3D" id="2.60.120.200">
    <property type="match status" value="1"/>
</dbReference>
<organism evidence="5 6">
    <name type="scientific">Ciona intestinalis</name>
    <name type="common">Transparent sea squirt</name>
    <name type="synonym">Ascidia intestinalis</name>
    <dbReference type="NCBI Taxonomy" id="7719"/>
    <lineage>
        <taxon>Eukaryota</taxon>
        <taxon>Metazoa</taxon>
        <taxon>Chordata</taxon>
        <taxon>Tunicata</taxon>
        <taxon>Ascidiacea</taxon>
        <taxon>Phlebobranchia</taxon>
        <taxon>Cionidae</taxon>
        <taxon>Ciona</taxon>
    </lineage>
</organism>
<dbReference type="PANTHER" id="PTHR15261">
    <property type="entry name" value="THROMBOSPONDIN-TYPE LAMININ G DOMAIN AND EAR REPEAT-CONTAINING"/>
    <property type="match status" value="1"/>
</dbReference>
<protein>
    <recommendedName>
        <fullName evidence="4">Thrombospondin-like N-terminal domain-containing protein</fullName>
    </recommendedName>
</protein>
<dbReference type="InterPro" id="IPR048287">
    <property type="entry name" value="TSPN-like_N"/>
</dbReference>
<dbReference type="HOGENOM" id="CLU_028578_0_0_1"/>
<dbReference type="Proteomes" id="UP000008144">
    <property type="component" value="Unassembled WGS sequence"/>
</dbReference>